<evidence type="ECO:0000256" key="2">
    <source>
        <dbReference type="ARBA" id="ARBA00022552"/>
    </source>
</evidence>
<dbReference type="Proteomes" id="UP000236497">
    <property type="component" value="Unassembled WGS sequence"/>
</dbReference>
<evidence type="ECO:0000313" key="9">
    <source>
        <dbReference type="Proteomes" id="UP000236497"/>
    </source>
</evidence>
<dbReference type="RefSeq" id="WP_103202971.1">
    <property type="nucleotide sequence ID" value="NZ_CVTD020000017.1"/>
</dbReference>
<keyword evidence="3 6" id="KW-0540">Nuclease</keyword>
<dbReference type="GO" id="GO:0005737">
    <property type="term" value="C:cytoplasm"/>
    <property type="evidence" value="ECO:0007669"/>
    <property type="project" value="UniProtKB-SubCell"/>
</dbReference>
<dbReference type="InterPro" id="IPR036389">
    <property type="entry name" value="RNase_III_sf"/>
</dbReference>
<accession>A0A0H5SID9</accession>
<dbReference type="OrthoDB" id="46571at2"/>
<evidence type="ECO:0000256" key="1">
    <source>
        <dbReference type="ARBA" id="ARBA00022517"/>
    </source>
</evidence>
<protein>
    <recommendedName>
        <fullName evidence="6">Mini-ribonuclease 3</fullName>
        <shortName evidence="6">Mini-3</shortName>
        <shortName evidence="6">Mini-RNase 3</shortName>
        <ecNumber evidence="6">3.1.26.-</ecNumber>
    </recommendedName>
    <alternativeName>
        <fullName evidence="6">Mini-RNase III</fullName>
        <shortName evidence="6">Mini-III</shortName>
    </alternativeName>
</protein>
<name>A0A0H5SID9_HERHM</name>
<evidence type="ECO:0000256" key="5">
    <source>
        <dbReference type="ARBA" id="ARBA00022801"/>
    </source>
</evidence>
<evidence type="ECO:0000256" key="4">
    <source>
        <dbReference type="ARBA" id="ARBA00022759"/>
    </source>
</evidence>
<comment type="cofactor">
    <cofactor evidence="6">
        <name>Mg(2+)</name>
        <dbReference type="ChEBI" id="CHEBI:18420"/>
    </cofactor>
</comment>
<dbReference type="CDD" id="cd00593">
    <property type="entry name" value="RIBOc"/>
    <property type="match status" value="1"/>
</dbReference>
<keyword evidence="5 6" id="KW-0378">Hydrolase</keyword>
<dbReference type="PIRSF" id="PIRSF005520">
    <property type="entry name" value="UCP005520"/>
    <property type="match status" value="1"/>
</dbReference>
<dbReference type="InterPro" id="IPR000999">
    <property type="entry name" value="RNase_III_dom"/>
</dbReference>
<keyword evidence="1 6" id="KW-0690">Ribosome biogenesis</keyword>
<dbReference type="HAMAP" id="MF_01468">
    <property type="entry name" value="RNase_Mini_III"/>
    <property type="match status" value="1"/>
</dbReference>
<reference evidence="8 9" key="1">
    <citation type="submission" date="2015-06" db="EMBL/GenBank/DDBJ databases">
        <authorList>
            <person name="Wibberg Daniel"/>
        </authorList>
    </citation>
    <scope>NUCLEOTIDE SEQUENCE [LARGE SCALE GENOMIC DNA]</scope>
    <source>
        <strain evidence="8 9">T3/55T</strain>
    </source>
</reference>
<dbReference type="PANTHER" id="PTHR34276">
    <property type="entry name" value="MINI-RIBONUCLEASE 3"/>
    <property type="match status" value="1"/>
</dbReference>
<dbReference type="InterPro" id="IPR008226">
    <property type="entry name" value="Mini3_fam"/>
</dbReference>
<evidence type="ECO:0000256" key="3">
    <source>
        <dbReference type="ARBA" id="ARBA00022722"/>
    </source>
</evidence>
<gene>
    <name evidence="6" type="primary">mrnC</name>
    <name evidence="8" type="ORF">HHT355_1664</name>
</gene>
<feature type="domain" description="RNase III" evidence="7">
    <location>
        <begin position="4"/>
        <end position="142"/>
    </location>
</feature>
<keyword evidence="2 6" id="KW-0698">rRNA processing</keyword>
<evidence type="ECO:0000256" key="6">
    <source>
        <dbReference type="HAMAP-Rule" id="MF_01468"/>
    </source>
</evidence>
<dbReference type="Gene3D" id="1.10.1520.10">
    <property type="entry name" value="Ribonuclease III domain"/>
    <property type="match status" value="1"/>
</dbReference>
<dbReference type="Pfam" id="PF00636">
    <property type="entry name" value="Ribonuclease_3"/>
    <property type="match status" value="1"/>
</dbReference>
<evidence type="ECO:0000259" key="7">
    <source>
        <dbReference type="SMART" id="SM00535"/>
    </source>
</evidence>
<feature type="active site" evidence="6">
    <location>
        <position position="35"/>
    </location>
</feature>
<dbReference type="AlphaFoldDB" id="A0A0H5SID9"/>
<keyword evidence="4 6" id="KW-0255">Endonuclease</keyword>
<comment type="subunit">
    <text evidence="6">Homodimer.</text>
</comment>
<keyword evidence="6" id="KW-0699">rRNA-binding</keyword>
<keyword evidence="6" id="KW-0694">RNA-binding</keyword>
<dbReference type="SUPFAM" id="SSF69065">
    <property type="entry name" value="RNase III domain-like"/>
    <property type="match status" value="1"/>
</dbReference>
<dbReference type="EC" id="3.1.26.-" evidence="6"/>
<comment type="subcellular location">
    <subcellularLocation>
        <location evidence="6">Cytoplasm</location>
    </subcellularLocation>
</comment>
<dbReference type="PANTHER" id="PTHR34276:SF1">
    <property type="entry name" value="MINI-RIBONUCLEASE 3"/>
    <property type="match status" value="1"/>
</dbReference>
<dbReference type="SMART" id="SM00535">
    <property type="entry name" value="RIBOc"/>
    <property type="match status" value="1"/>
</dbReference>
<dbReference type="GO" id="GO:0006364">
    <property type="term" value="P:rRNA processing"/>
    <property type="evidence" value="ECO:0007669"/>
    <property type="project" value="UniProtKB-UniRule"/>
</dbReference>
<keyword evidence="9" id="KW-1185">Reference proteome</keyword>
<comment type="similarity">
    <text evidence="6">Belongs to the MrnC RNase family.</text>
</comment>
<keyword evidence="6" id="KW-0963">Cytoplasm</keyword>
<dbReference type="GO" id="GO:0019843">
    <property type="term" value="F:rRNA binding"/>
    <property type="evidence" value="ECO:0007669"/>
    <property type="project" value="UniProtKB-UniRule"/>
</dbReference>
<organism evidence="8 9">
    <name type="scientific">Herbinix hemicellulosilytica</name>
    <dbReference type="NCBI Taxonomy" id="1564487"/>
    <lineage>
        <taxon>Bacteria</taxon>
        <taxon>Bacillati</taxon>
        <taxon>Bacillota</taxon>
        <taxon>Clostridia</taxon>
        <taxon>Lachnospirales</taxon>
        <taxon>Lachnospiraceae</taxon>
        <taxon>Herbinix</taxon>
    </lineage>
</organism>
<dbReference type="GO" id="GO:0004525">
    <property type="term" value="F:ribonuclease III activity"/>
    <property type="evidence" value="ECO:0007669"/>
    <property type="project" value="InterPro"/>
</dbReference>
<sequence length="143" mass="16169">MEEKINMAAYIRQSFNIQDTDIKSYSGLALAYIGDAIYDLVIRTIIVEQGNAPVNKLHQKAIKLVQASAQAKHYHMIQDLLTEDELAVFKRGRNSKSIHASKNADLSDYRIATGLEALMGYLYLSGQTARMMELMQPIFKDKK</sequence>
<keyword evidence="6" id="KW-0460">Magnesium</keyword>
<proteinExistence type="inferred from homology"/>
<evidence type="ECO:0000313" key="8">
    <source>
        <dbReference type="EMBL" id="CRZ34865.1"/>
    </source>
</evidence>
<dbReference type="EMBL" id="CVTD020000017">
    <property type="protein sequence ID" value="CRZ34865.1"/>
    <property type="molecule type" value="Genomic_DNA"/>
</dbReference>
<comment type="function">
    <text evidence="6">Involved in correct processing of both the 5' and 3' ends of 23S rRNA precursor. Processes 30S rRNA precursor transcript even in absence of ribonuclease 3 (Rnc); Rnc processes 30S rRNA into smaller rRNA precursors.</text>
</comment>